<dbReference type="EMBL" id="FRAF01000001">
    <property type="protein sequence ID" value="SHJ55791.1"/>
    <property type="molecule type" value="Genomic_DNA"/>
</dbReference>
<dbReference type="SMART" id="SM00267">
    <property type="entry name" value="GGDEF"/>
    <property type="match status" value="2"/>
</dbReference>
<gene>
    <name evidence="3" type="ORF">SAMN05443507_101190</name>
</gene>
<dbReference type="InterPro" id="IPR003018">
    <property type="entry name" value="GAF"/>
</dbReference>
<dbReference type="SUPFAM" id="SSF55781">
    <property type="entry name" value="GAF domain-like"/>
    <property type="match status" value="1"/>
</dbReference>
<dbReference type="CDD" id="cd01949">
    <property type="entry name" value="GGDEF"/>
    <property type="match status" value="2"/>
</dbReference>
<dbReference type="Gene3D" id="3.30.450.40">
    <property type="match status" value="1"/>
</dbReference>
<dbReference type="PROSITE" id="PS50887">
    <property type="entry name" value="GGDEF"/>
    <property type="match status" value="2"/>
</dbReference>
<keyword evidence="1" id="KW-1133">Transmembrane helix</keyword>
<dbReference type="Pfam" id="PF01590">
    <property type="entry name" value="GAF"/>
    <property type="match status" value="1"/>
</dbReference>
<feature type="domain" description="GGDEF" evidence="2">
    <location>
        <begin position="596"/>
        <end position="726"/>
    </location>
</feature>
<accession>A0A1M6KA12</accession>
<reference evidence="4" key="1">
    <citation type="submission" date="2016-11" db="EMBL/GenBank/DDBJ databases">
        <authorList>
            <person name="Varghese N."/>
            <person name="Submissions S."/>
        </authorList>
    </citation>
    <scope>NUCLEOTIDE SEQUENCE [LARGE SCALE GENOMIC DNA]</scope>
    <source>
        <strain evidence="4">USBA-503</strain>
    </source>
</reference>
<feature type="transmembrane region" description="Helical" evidence="1">
    <location>
        <begin position="12"/>
        <end position="32"/>
    </location>
</feature>
<dbReference type="NCBIfam" id="TIGR00254">
    <property type="entry name" value="GGDEF"/>
    <property type="match status" value="2"/>
</dbReference>
<feature type="transmembrane region" description="Helical" evidence="1">
    <location>
        <begin position="140"/>
        <end position="162"/>
    </location>
</feature>
<dbReference type="FunFam" id="3.30.70.270:FF:000001">
    <property type="entry name" value="Diguanylate cyclase domain protein"/>
    <property type="match status" value="1"/>
</dbReference>
<dbReference type="InterPro" id="IPR029787">
    <property type="entry name" value="Nucleotide_cyclase"/>
</dbReference>
<feature type="transmembrane region" description="Helical" evidence="1">
    <location>
        <begin position="102"/>
        <end position="120"/>
    </location>
</feature>
<proteinExistence type="predicted"/>
<organism evidence="3 4">
    <name type="scientific">Alicyclobacillus tolerans</name>
    <dbReference type="NCBI Taxonomy" id="90970"/>
    <lineage>
        <taxon>Bacteria</taxon>
        <taxon>Bacillati</taxon>
        <taxon>Bacillota</taxon>
        <taxon>Bacilli</taxon>
        <taxon>Bacillales</taxon>
        <taxon>Alicyclobacillaceae</taxon>
        <taxon>Alicyclobacillus</taxon>
    </lineage>
</organism>
<dbReference type="Gene3D" id="3.30.70.270">
    <property type="match status" value="2"/>
</dbReference>
<feature type="transmembrane region" description="Helical" evidence="1">
    <location>
        <begin position="174"/>
        <end position="195"/>
    </location>
</feature>
<dbReference type="Proteomes" id="UP000184016">
    <property type="component" value="Unassembled WGS sequence"/>
</dbReference>
<keyword evidence="1" id="KW-0812">Transmembrane</keyword>
<evidence type="ECO:0000313" key="4">
    <source>
        <dbReference type="Proteomes" id="UP000184016"/>
    </source>
</evidence>
<dbReference type="InterPro" id="IPR043128">
    <property type="entry name" value="Rev_trsase/Diguanyl_cyclase"/>
</dbReference>
<dbReference type="STRING" id="1830138.SAMN05443507_101190"/>
<protein>
    <submittedName>
        <fullName evidence="3">Diguanylate cyclase (GGDEF) domain-containing protein</fullName>
    </submittedName>
</protein>
<dbReference type="PANTHER" id="PTHR45138:SF9">
    <property type="entry name" value="DIGUANYLATE CYCLASE DGCM-RELATED"/>
    <property type="match status" value="1"/>
</dbReference>
<feature type="transmembrane region" description="Helical" evidence="1">
    <location>
        <begin position="201"/>
        <end position="220"/>
    </location>
</feature>
<feature type="domain" description="GGDEF" evidence="2">
    <location>
        <begin position="429"/>
        <end position="563"/>
    </location>
</feature>
<dbReference type="OrthoDB" id="9759607at2"/>
<dbReference type="InterPro" id="IPR050469">
    <property type="entry name" value="Diguanylate_Cyclase"/>
</dbReference>
<sequence length="726" mass="81376">MIHKSLKLFSSLAWLVGIVGILMAILMSGNLFRVDPLPFLVLVVLSVFLEMWPVQMGDVLSSLIMAVPLGMVAAFNGSYAIWIPAVAFFISAVAVQRRSSSWHVIVFNVGQYCLSSLALVKVFHALMQTNEAPRSLNLHVAYAMAIAGIVFILVNHLLLNLLSSAIRKFSIRSALKIIGIDILNLAFVYPFSIFMVLLRPLGSWLTVVALIPLVVLAYTLRTLRILKDMQMVHETTIRLTSEFDLTEIGKETARVIKKLCNADEVVVFQLNMQTNVLVPIAVNPEHRFHNYIAVEESSTGIPQSSGGLIWSVLNSRQPVYVPDTRKDQRVRWIGNDGQQLLSMLVVPLHSHGKAQGAIVLYSKRTFAFKSSMDYATALGAQVSVLMENARLYQELNERSIHDEATGLYNYRYFYQQLEKRMAYAVSSKTPLCVSILDIDFFKKFNDTYGHLAGDVVLREVGKKIEEIVGESALVARYGGEEFALVLPMPLAEAFELIEKIRRAVAGIVVEYGDFQLQGITVSIGLAAYPEHSSYDRDLLSKADSAMYWGAKKRGRNRSAIYLPEFDNPNNIDGLTGLYKHHFINMRVSEMIAQGIVRWGLVCIDIKDFNSVNTRFGFSTGNQVLYDFAQRLRDTVRHGELACRYGGDEFFLLVPDAQMNEMESIANRLENVLTHATFDVAGNVALRLKISMAYQYMSSLHESTELFDEVGRQFALISSHLPLVGER</sequence>
<evidence type="ECO:0000259" key="2">
    <source>
        <dbReference type="PROSITE" id="PS50887"/>
    </source>
</evidence>
<dbReference type="InterPro" id="IPR000160">
    <property type="entry name" value="GGDEF_dom"/>
</dbReference>
<dbReference type="SUPFAM" id="SSF55073">
    <property type="entry name" value="Nucleotide cyclase"/>
    <property type="match status" value="2"/>
</dbReference>
<dbReference type="Pfam" id="PF00990">
    <property type="entry name" value="GGDEF"/>
    <property type="match status" value="2"/>
</dbReference>
<feature type="transmembrane region" description="Helical" evidence="1">
    <location>
        <begin position="63"/>
        <end position="90"/>
    </location>
</feature>
<dbReference type="PANTHER" id="PTHR45138">
    <property type="entry name" value="REGULATORY COMPONENTS OF SENSORY TRANSDUCTION SYSTEM"/>
    <property type="match status" value="1"/>
</dbReference>
<evidence type="ECO:0000313" key="3">
    <source>
        <dbReference type="EMBL" id="SHJ55791.1"/>
    </source>
</evidence>
<keyword evidence="4" id="KW-1185">Reference proteome</keyword>
<dbReference type="RefSeq" id="WP_072872681.1">
    <property type="nucleotide sequence ID" value="NZ_FRAF01000001.1"/>
</dbReference>
<dbReference type="GO" id="GO:0052621">
    <property type="term" value="F:diguanylate cyclase activity"/>
    <property type="evidence" value="ECO:0007669"/>
    <property type="project" value="TreeGrafter"/>
</dbReference>
<feature type="transmembrane region" description="Helical" evidence="1">
    <location>
        <begin position="39"/>
        <end position="57"/>
    </location>
</feature>
<dbReference type="AlphaFoldDB" id="A0A1M6KA12"/>
<name>A0A1M6KA12_9BACL</name>
<keyword evidence="1" id="KW-0472">Membrane</keyword>
<dbReference type="InterPro" id="IPR029016">
    <property type="entry name" value="GAF-like_dom_sf"/>
</dbReference>
<evidence type="ECO:0000256" key="1">
    <source>
        <dbReference type="SAM" id="Phobius"/>
    </source>
</evidence>
<dbReference type="SMART" id="SM00065">
    <property type="entry name" value="GAF"/>
    <property type="match status" value="1"/>
</dbReference>